<comment type="caution">
    <text evidence="1">The sequence shown here is derived from an EMBL/GenBank/DDBJ whole genome shotgun (WGS) entry which is preliminary data.</text>
</comment>
<name>A0A7Z9DZC9_9CYAN</name>
<gene>
    <name evidence="1" type="ORF">PL8927_60024</name>
</gene>
<reference evidence="1" key="1">
    <citation type="submission" date="2019-10" db="EMBL/GenBank/DDBJ databases">
        <authorList>
            <consortium name="Genoscope - CEA"/>
            <person name="William W."/>
        </authorList>
    </citation>
    <scope>NUCLEOTIDE SEQUENCE [LARGE SCALE GENOMIC DNA]</scope>
    <source>
        <strain evidence="1">BBR_PRJEB10992</strain>
    </source>
</reference>
<dbReference type="RefSeq" id="WP_083616887.1">
    <property type="nucleotide sequence ID" value="NZ_LR734825.1"/>
</dbReference>
<dbReference type="Proteomes" id="UP000184550">
    <property type="component" value="Unassembled WGS sequence"/>
</dbReference>
<evidence type="ECO:0000313" key="2">
    <source>
        <dbReference type="Proteomes" id="UP000184550"/>
    </source>
</evidence>
<dbReference type="AlphaFoldDB" id="A0A7Z9DZC9"/>
<organism evidence="1 2">
    <name type="scientific">Planktothrix serta PCC 8927</name>
    <dbReference type="NCBI Taxonomy" id="671068"/>
    <lineage>
        <taxon>Bacteria</taxon>
        <taxon>Bacillati</taxon>
        <taxon>Cyanobacteriota</taxon>
        <taxon>Cyanophyceae</taxon>
        <taxon>Oscillatoriophycideae</taxon>
        <taxon>Oscillatoriales</taxon>
        <taxon>Microcoleaceae</taxon>
        <taxon>Planktothrix</taxon>
    </lineage>
</organism>
<sequence>MNEKALTEINMAINQMFQAFDKCQEMQKLLKDSYSHFQESNATSVNRNAACYQQIQQTVEQAYQDLFKVAENLNQQFSHPPIQRMIQSAKVKQ</sequence>
<keyword evidence="2" id="KW-1185">Reference proteome</keyword>
<proteinExistence type="predicted"/>
<accession>A0A7Z9DZC9</accession>
<evidence type="ECO:0000313" key="1">
    <source>
        <dbReference type="EMBL" id="VXD17424.1"/>
    </source>
</evidence>
<protein>
    <submittedName>
        <fullName evidence="1">Uncharacterized protein</fullName>
    </submittedName>
</protein>
<dbReference type="OrthoDB" id="9841717at2"/>
<dbReference type="EMBL" id="CZCU02000135">
    <property type="protein sequence ID" value="VXD17424.1"/>
    <property type="molecule type" value="Genomic_DNA"/>
</dbReference>